<comment type="subcellular location">
    <subcellularLocation>
        <location evidence="1">Nucleus</location>
    </subcellularLocation>
</comment>
<evidence type="ECO:0000313" key="9">
    <source>
        <dbReference type="Proteomes" id="UP000007241"/>
    </source>
</evidence>
<evidence type="ECO:0000259" key="7">
    <source>
        <dbReference type="PROSITE" id="PS50048"/>
    </source>
</evidence>
<gene>
    <name evidence="8" type="ORF">BATDEDRAFT_27685</name>
</gene>
<evidence type="ECO:0000313" key="8">
    <source>
        <dbReference type="EMBL" id="EGF77468.1"/>
    </source>
</evidence>
<dbReference type="SMART" id="SM00906">
    <property type="entry name" value="Fungal_trans"/>
    <property type="match status" value="1"/>
</dbReference>
<dbReference type="EMBL" id="GL882892">
    <property type="protein sequence ID" value="EGF77468.1"/>
    <property type="molecule type" value="Genomic_DNA"/>
</dbReference>
<dbReference type="CDD" id="cd00067">
    <property type="entry name" value="GAL4"/>
    <property type="match status" value="1"/>
</dbReference>
<dbReference type="STRING" id="684364.F4PBL9"/>
<dbReference type="Proteomes" id="UP000007241">
    <property type="component" value="Unassembled WGS sequence"/>
</dbReference>
<dbReference type="PANTHER" id="PTHR47338">
    <property type="entry name" value="ZN(II)2CYS6 TRANSCRIPTION FACTOR (EUROFUNG)-RELATED"/>
    <property type="match status" value="1"/>
</dbReference>
<dbReference type="RefSeq" id="XP_006681939.1">
    <property type="nucleotide sequence ID" value="XM_006681876.1"/>
</dbReference>
<evidence type="ECO:0000256" key="2">
    <source>
        <dbReference type="ARBA" id="ARBA00022723"/>
    </source>
</evidence>
<feature type="compositionally biased region" description="Basic and acidic residues" evidence="6">
    <location>
        <begin position="125"/>
        <end position="136"/>
    </location>
</feature>
<keyword evidence="9" id="KW-1185">Reference proteome</keyword>
<dbReference type="InterPro" id="IPR007219">
    <property type="entry name" value="XnlR_reg_dom"/>
</dbReference>
<dbReference type="GO" id="GO:0005634">
    <property type="term" value="C:nucleus"/>
    <property type="evidence" value="ECO:0007669"/>
    <property type="project" value="UniProtKB-SubCell"/>
</dbReference>
<dbReference type="GO" id="GO:0008270">
    <property type="term" value="F:zinc ion binding"/>
    <property type="evidence" value="ECO:0007669"/>
    <property type="project" value="InterPro"/>
</dbReference>
<keyword evidence="4" id="KW-0804">Transcription</keyword>
<dbReference type="OMA" id="INGPYYS"/>
<proteinExistence type="predicted"/>
<dbReference type="PROSITE" id="PS50048">
    <property type="entry name" value="ZN2_CY6_FUNGAL_2"/>
    <property type="match status" value="1"/>
</dbReference>
<dbReference type="InParanoid" id="F4PBL9"/>
<name>F4PBL9_BATDJ</name>
<dbReference type="Pfam" id="PF00172">
    <property type="entry name" value="Zn_clus"/>
    <property type="match status" value="1"/>
</dbReference>
<evidence type="ECO:0000256" key="1">
    <source>
        <dbReference type="ARBA" id="ARBA00004123"/>
    </source>
</evidence>
<dbReference type="GeneID" id="18239390"/>
<reference evidence="8 9" key="1">
    <citation type="submission" date="2009-12" db="EMBL/GenBank/DDBJ databases">
        <title>The draft genome of Batrachochytrium dendrobatidis.</title>
        <authorList>
            <consortium name="US DOE Joint Genome Institute (JGI-PGF)"/>
            <person name="Kuo A."/>
            <person name="Salamov A."/>
            <person name="Schmutz J."/>
            <person name="Lucas S."/>
            <person name="Pitluck S."/>
            <person name="Rosenblum E."/>
            <person name="Stajich J."/>
            <person name="Eisen M."/>
            <person name="Grigoriev I.V."/>
        </authorList>
    </citation>
    <scope>NUCLEOTIDE SEQUENCE [LARGE SCALE GENOMIC DNA]</scope>
    <source>
        <strain evidence="9">JAM81 / FGSC 10211</strain>
    </source>
</reference>
<protein>
    <recommendedName>
        <fullName evidence="7">Zn(2)-C6 fungal-type domain-containing protein</fullName>
    </recommendedName>
</protein>
<organism evidence="8 9">
    <name type="scientific">Batrachochytrium dendrobatidis (strain JAM81 / FGSC 10211)</name>
    <name type="common">Frog chytrid fungus</name>
    <dbReference type="NCBI Taxonomy" id="684364"/>
    <lineage>
        <taxon>Eukaryota</taxon>
        <taxon>Fungi</taxon>
        <taxon>Fungi incertae sedis</taxon>
        <taxon>Chytridiomycota</taxon>
        <taxon>Chytridiomycota incertae sedis</taxon>
        <taxon>Chytridiomycetes</taxon>
        <taxon>Rhizophydiales</taxon>
        <taxon>Rhizophydiales incertae sedis</taxon>
        <taxon>Batrachochytrium</taxon>
    </lineage>
</organism>
<dbReference type="Gene3D" id="4.10.240.10">
    <property type="entry name" value="Zn(2)-C6 fungal-type DNA-binding domain"/>
    <property type="match status" value="1"/>
</dbReference>
<keyword evidence="2" id="KW-0479">Metal-binding</keyword>
<dbReference type="SUPFAM" id="SSF57701">
    <property type="entry name" value="Zn2/Cys6 DNA-binding domain"/>
    <property type="match status" value="1"/>
</dbReference>
<dbReference type="GO" id="GO:0006351">
    <property type="term" value="P:DNA-templated transcription"/>
    <property type="evidence" value="ECO:0007669"/>
    <property type="project" value="InterPro"/>
</dbReference>
<dbReference type="GO" id="GO:0000981">
    <property type="term" value="F:DNA-binding transcription factor activity, RNA polymerase II-specific"/>
    <property type="evidence" value="ECO:0007669"/>
    <property type="project" value="InterPro"/>
</dbReference>
<dbReference type="Pfam" id="PF04082">
    <property type="entry name" value="Fungal_trans"/>
    <property type="match status" value="1"/>
</dbReference>
<dbReference type="GO" id="GO:0003677">
    <property type="term" value="F:DNA binding"/>
    <property type="evidence" value="ECO:0007669"/>
    <property type="project" value="InterPro"/>
</dbReference>
<dbReference type="HOGENOM" id="CLU_328438_0_0_1"/>
<sequence length="875" mass="98143">MSAVTDNEGFFEENEGVDAENISNDFKKQRSSKACDKCNKRKVKCDAEKYIPCSNCVKSGSVCLRSRPLKKRGPRPGYISMLENRLVGLESMLKSRQAPGTETLSLEPQSSFLKRARLTPPDISSTRENDHHKGSDDISIPSVNLNLHNGNIHLPALQPTSGCSYSTPPTSFSIPSVTSLPLTTDNTLPSTINKPTSVGQFASSKPLLAESLAPHYQLFKPKPMLESKSMYSTLLSYVNRSEPLALHSSDSTAFHGSEPLSFHGPDSACIHNSEPYLSPEVREAVLKLFFQNNLQWHSYLPENYVREQIDMSRFLFYSIFCMTLTQSPPEIRTPELVNLVNLLFQVLCDMLTKELDNPTVMTVLSLVMMCAFGIETGRGSASWLYLTMAVRISLDLQLNKECSSGSDESFSIRSVRRNVWWICYICDRYYAAGIGSSLLIKDEDCQVKLPKSDMDVNNQFDQELHRFGEDATLQIAIMSSREWYVPAIPNMGLRAYLLLLLKIYGKVAEYEMHLDDPMPARTDVENEYCLAALNASLCDWLASLPSYAKDITGQLLEHDVYGDRSVPAMVQYLHMLYNCVVITLHRSKMMRNIQTLGFSTASSLTSFKLCMSAANLNGILIARILAKNPLLTHVVSYASHCLYISGTVHVTCVKLSTDSSMCNLARENLRMHIRALRRIAQCISTAVPRLNELLSSCQSIEGILSEDIDLAHLNVPSSTGLQGPTTSLGQDSSPLVFNARHPESRLPSHEQSRDTTHAYLNQQVHHDQHIYNLESHASPTSYIHDQQDTNQQLRKFQHQKTDKTSHDNFNTITYGNSQSKIDSYFYYGAELHDQGKNEMMSIVSGFKTQTSQMPPCTQVQGAFDPLMDFAWNELK</sequence>
<accession>F4PBL9</accession>
<evidence type="ECO:0000256" key="6">
    <source>
        <dbReference type="SAM" id="MobiDB-lite"/>
    </source>
</evidence>
<dbReference type="PANTHER" id="PTHR47338:SF5">
    <property type="entry name" value="ZN(II)2CYS6 TRANSCRIPTION FACTOR (EUROFUNG)"/>
    <property type="match status" value="1"/>
</dbReference>
<feature type="region of interest" description="Disordered" evidence="6">
    <location>
        <begin position="117"/>
        <end position="141"/>
    </location>
</feature>
<dbReference type="AlphaFoldDB" id="F4PBL9"/>
<evidence type="ECO:0000256" key="5">
    <source>
        <dbReference type="ARBA" id="ARBA00023242"/>
    </source>
</evidence>
<dbReference type="InterPro" id="IPR036864">
    <property type="entry name" value="Zn2-C6_fun-type_DNA-bd_sf"/>
</dbReference>
<keyword evidence="3" id="KW-0805">Transcription regulation</keyword>
<dbReference type="OrthoDB" id="2123952at2759"/>
<keyword evidence="5" id="KW-0539">Nucleus</keyword>
<feature type="domain" description="Zn(2)-C6 fungal-type" evidence="7">
    <location>
        <begin position="34"/>
        <end position="63"/>
    </location>
</feature>
<evidence type="ECO:0000256" key="3">
    <source>
        <dbReference type="ARBA" id="ARBA00023015"/>
    </source>
</evidence>
<dbReference type="CDD" id="cd12148">
    <property type="entry name" value="fungal_TF_MHR"/>
    <property type="match status" value="1"/>
</dbReference>
<dbReference type="SMART" id="SM00066">
    <property type="entry name" value="GAL4"/>
    <property type="match status" value="1"/>
</dbReference>
<dbReference type="InterPro" id="IPR001138">
    <property type="entry name" value="Zn2Cys6_DnaBD"/>
</dbReference>
<dbReference type="InterPro" id="IPR050815">
    <property type="entry name" value="TF_fung"/>
</dbReference>
<evidence type="ECO:0000256" key="4">
    <source>
        <dbReference type="ARBA" id="ARBA00023163"/>
    </source>
</evidence>